<reference evidence="15" key="1">
    <citation type="submission" date="2021-06" db="EMBL/GenBank/DDBJ databases">
        <authorList>
            <person name="Kallberg Y."/>
            <person name="Tangrot J."/>
            <person name="Rosling A."/>
        </authorList>
    </citation>
    <scope>NUCLEOTIDE SEQUENCE</scope>
    <source>
        <strain evidence="15">MT106</strain>
    </source>
</reference>
<evidence type="ECO:0000256" key="12">
    <source>
        <dbReference type="ARBA" id="ARBA00072517"/>
    </source>
</evidence>
<dbReference type="SUPFAM" id="SSF81502">
    <property type="entry name" value="ISP transmembrane anchor"/>
    <property type="match status" value="1"/>
</dbReference>
<evidence type="ECO:0000256" key="4">
    <source>
        <dbReference type="ARBA" id="ARBA00022714"/>
    </source>
</evidence>
<evidence type="ECO:0000256" key="10">
    <source>
        <dbReference type="ARBA" id="ARBA00023157"/>
    </source>
</evidence>
<dbReference type="GO" id="GO:0061982">
    <property type="term" value="P:meiosis I cell cycle process"/>
    <property type="evidence" value="ECO:0007669"/>
    <property type="project" value="UniProtKB-ARBA"/>
</dbReference>
<dbReference type="CDD" id="cd03470">
    <property type="entry name" value="Rieske_cytochrome_bc1"/>
    <property type="match status" value="1"/>
</dbReference>
<dbReference type="Pfam" id="PF00355">
    <property type="entry name" value="Rieske"/>
    <property type="match status" value="1"/>
</dbReference>
<dbReference type="GO" id="GO:0006281">
    <property type="term" value="P:DNA repair"/>
    <property type="evidence" value="ECO:0007669"/>
    <property type="project" value="InterPro"/>
</dbReference>
<gene>
    <name evidence="15" type="ORF">AGERDE_LOCUS6074</name>
</gene>
<comment type="similarity">
    <text evidence="2">Belongs to the Rieske iron-sulfur protein family.</text>
</comment>
<evidence type="ECO:0000256" key="5">
    <source>
        <dbReference type="ARBA" id="ARBA00022723"/>
    </source>
</evidence>
<dbReference type="Gene3D" id="2.102.10.10">
    <property type="entry name" value="Rieske [2Fe-2S] iron-sulphur domain"/>
    <property type="match status" value="1"/>
</dbReference>
<evidence type="ECO:0000259" key="14">
    <source>
        <dbReference type="PROSITE" id="PS51296"/>
    </source>
</evidence>
<keyword evidence="7" id="KW-0408">Iron</keyword>
<dbReference type="InterPro" id="IPR027417">
    <property type="entry name" value="P-loop_NTPase"/>
</dbReference>
<dbReference type="InterPro" id="IPR014349">
    <property type="entry name" value="Rieske_Fe-S_prot"/>
</dbReference>
<dbReference type="GO" id="GO:0051537">
    <property type="term" value="F:2 iron, 2 sulfur cluster binding"/>
    <property type="evidence" value="ECO:0007669"/>
    <property type="project" value="UniProtKB-KW"/>
</dbReference>
<keyword evidence="6" id="KW-1133">Transmembrane helix</keyword>
<dbReference type="GO" id="GO:0008121">
    <property type="term" value="F:quinol-cytochrome-c reductase activity"/>
    <property type="evidence" value="ECO:0007669"/>
    <property type="project" value="InterPro"/>
</dbReference>
<dbReference type="AlphaFoldDB" id="A0A9N9ARW2"/>
<evidence type="ECO:0000256" key="2">
    <source>
        <dbReference type="ARBA" id="ARBA00010651"/>
    </source>
</evidence>
<dbReference type="GO" id="GO:0006310">
    <property type="term" value="P:DNA recombination"/>
    <property type="evidence" value="ECO:0007669"/>
    <property type="project" value="UniProtKB-ARBA"/>
</dbReference>
<name>A0A9N9ARW2_9GLOM</name>
<keyword evidence="16" id="KW-1185">Reference proteome</keyword>
<dbReference type="InterPro" id="IPR020588">
    <property type="entry name" value="RecA_ATP-bd"/>
</dbReference>
<dbReference type="InterPro" id="IPR037008">
    <property type="entry name" value="bc1_Rieske_TM_sf"/>
</dbReference>
<comment type="cofactor">
    <cofactor evidence="11">
        <name>[2Fe-2S] cluster</name>
        <dbReference type="ChEBI" id="CHEBI:190135"/>
    </cofactor>
</comment>
<dbReference type="Pfam" id="PF02921">
    <property type="entry name" value="UCR_TM"/>
    <property type="match status" value="1"/>
</dbReference>
<evidence type="ECO:0000256" key="3">
    <source>
        <dbReference type="ARBA" id="ARBA00022692"/>
    </source>
</evidence>
<dbReference type="GO" id="GO:0016020">
    <property type="term" value="C:membrane"/>
    <property type="evidence" value="ECO:0007669"/>
    <property type="project" value="UniProtKB-SubCell"/>
</dbReference>
<dbReference type="GO" id="GO:0046872">
    <property type="term" value="F:metal ion binding"/>
    <property type="evidence" value="ECO:0007669"/>
    <property type="project" value="UniProtKB-KW"/>
</dbReference>
<protein>
    <recommendedName>
        <fullName evidence="12">Cytochrome b-c1 complex subunit Rieske, mitochondrial</fullName>
    </recommendedName>
</protein>
<keyword evidence="5" id="KW-0479">Metal-binding</keyword>
<dbReference type="PANTHER" id="PTHR10134">
    <property type="entry name" value="CYTOCHROME B-C1 COMPLEX SUBUNIT RIESKE, MITOCHONDRIAL"/>
    <property type="match status" value="1"/>
</dbReference>
<organism evidence="15 16">
    <name type="scientific">Ambispora gerdemannii</name>
    <dbReference type="NCBI Taxonomy" id="144530"/>
    <lineage>
        <taxon>Eukaryota</taxon>
        <taxon>Fungi</taxon>
        <taxon>Fungi incertae sedis</taxon>
        <taxon>Mucoromycota</taxon>
        <taxon>Glomeromycotina</taxon>
        <taxon>Glomeromycetes</taxon>
        <taxon>Archaeosporales</taxon>
        <taxon>Ambisporaceae</taxon>
        <taxon>Ambispora</taxon>
    </lineage>
</organism>
<dbReference type="InterPro" id="IPR036922">
    <property type="entry name" value="Rieske_2Fe-2S_sf"/>
</dbReference>
<dbReference type="GO" id="GO:0003677">
    <property type="term" value="F:DNA binding"/>
    <property type="evidence" value="ECO:0007669"/>
    <property type="project" value="InterPro"/>
</dbReference>
<dbReference type="InterPro" id="IPR006317">
    <property type="entry name" value="Ubiquinol_cyt_c_Rdtase_Fe-S-su"/>
</dbReference>
<dbReference type="PROSITE" id="PS50162">
    <property type="entry name" value="RECA_2"/>
    <property type="match status" value="1"/>
</dbReference>
<dbReference type="NCBIfam" id="TIGR01416">
    <property type="entry name" value="Rieske_proteo"/>
    <property type="match status" value="1"/>
</dbReference>
<feature type="domain" description="RecA family profile 1" evidence="13">
    <location>
        <begin position="301"/>
        <end position="502"/>
    </location>
</feature>
<dbReference type="Pfam" id="PF08423">
    <property type="entry name" value="Rad51"/>
    <property type="match status" value="1"/>
</dbReference>
<accession>A0A9N9ARW2</accession>
<feature type="domain" description="Rieske" evidence="14">
    <location>
        <begin position="180"/>
        <end position="271"/>
    </location>
</feature>
<dbReference type="InterPro" id="IPR017941">
    <property type="entry name" value="Rieske_2Fe-2S"/>
</dbReference>
<evidence type="ECO:0000256" key="1">
    <source>
        <dbReference type="ARBA" id="ARBA00004167"/>
    </source>
</evidence>
<dbReference type="PRINTS" id="PR00162">
    <property type="entry name" value="RIESKE"/>
</dbReference>
<dbReference type="FunFam" id="2.102.10.10:FF:000001">
    <property type="entry name" value="Cytochrome b-c1 complex subunit Rieske, mitochondrial"/>
    <property type="match status" value="1"/>
</dbReference>
<dbReference type="OrthoDB" id="1637982at2759"/>
<dbReference type="InterPro" id="IPR005805">
    <property type="entry name" value="Rieske_Fe-S_prot_C"/>
</dbReference>
<comment type="caution">
    <text evidence="15">The sequence shown here is derived from an EMBL/GenBank/DDBJ whole genome shotgun (WGS) entry which is preliminary data.</text>
</comment>
<evidence type="ECO:0000313" key="16">
    <source>
        <dbReference type="Proteomes" id="UP000789831"/>
    </source>
</evidence>
<dbReference type="InterPro" id="IPR004192">
    <property type="entry name" value="Rieske_TM"/>
</dbReference>
<dbReference type="SUPFAM" id="SSF50022">
    <property type="entry name" value="ISP domain"/>
    <property type="match status" value="1"/>
</dbReference>
<dbReference type="GO" id="GO:0140664">
    <property type="term" value="F:ATP-dependent DNA damage sensor activity"/>
    <property type="evidence" value="ECO:0007669"/>
    <property type="project" value="InterPro"/>
</dbReference>
<keyword evidence="4" id="KW-0001">2Fe-2S</keyword>
<evidence type="ECO:0000256" key="11">
    <source>
        <dbReference type="ARBA" id="ARBA00034078"/>
    </source>
</evidence>
<dbReference type="EMBL" id="CAJVPL010000898">
    <property type="protein sequence ID" value="CAG8538669.1"/>
    <property type="molecule type" value="Genomic_DNA"/>
</dbReference>
<dbReference type="Gene3D" id="1.20.5.270">
    <property type="entry name" value="Ubiquinol cytochrome reductase, transmembrane domain"/>
    <property type="match status" value="1"/>
</dbReference>
<evidence type="ECO:0000259" key="13">
    <source>
        <dbReference type="PROSITE" id="PS50162"/>
    </source>
</evidence>
<keyword evidence="8" id="KW-0411">Iron-sulfur</keyword>
<dbReference type="GO" id="GO:0005524">
    <property type="term" value="F:ATP binding"/>
    <property type="evidence" value="ECO:0007669"/>
    <property type="project" value="InterPro"/>
</dbReference>
<dbReference type="SUPFAM" id="SSF52540">
    <property type="entry name" value="P-loop containing nucleoside triphosphate hydrolases"/>
    <property type="match status" value="1"/>
</dbReference>
<keyword evidence="10" id="KW-1015">Disulfide bond</keyword>
<evidence type="ECO:0000313" key="15">
    <source>
        <dbReference type="EMBL" id="CAG8538669.1"/>
    </source>
</evidence>
<keyword evidence="9" id="KW-0472">Membrane</keyword>
<evidence type="ECO:0000256" key="8">
    <source>
        <dbReference type="ARBA" id="ARBA00023014"/>
    </source>
</evidence>
<evidence type="ECO:0000256" key="6">
    <source>
        <dbReference type="ARBA" id="ARBA00022989"/>
    </source>
</evidence>
<dbReference type="Gene3D" id="3.40.50.300">
    <property type="entry name" value="P-loop containing nucleotide triphosphate hydrolases"/>
    <property type="match status" value="1"/>
</dbReference>
<sequence>MALSRKLAAASINRTPIIAPYTVTAIRRLFEISNGVRAEQHQIIPSPSWATGTNRRSDGSLLSKTVINVSPLIQKRFSSSGPSVVDTSKSTIVPDFSKYKKYPSGDYSSRTFTYLMVGATGALTAASAKATVTDFLVNLSAASDVLAMAKIEVDLSKIPEGKNVTVKWRGKPIFIRHRTPDEIAEANSVALGELKDPQADADRTKKPEWLIMLGVCTHLGCVPIGEAGDFGGWYCPCHGSHYDISGRVRKGPAPLNLEVPPHDFPEDQLLDALELVQCIYEKIYKARIKPTTALNLITNEQQYFLTTTDEILDQILGGGILSRGITEIVGESAVGKTQLCLQLCLAAQLPKELGGLGGGAVYLHSDGIFPTRRFYQLINRFTRDYEFLSDLDLGENVYCATMLDLKTLFDMVNCQLPHLLKFNNIRLVVIDSIASNFRGGFSNPSGLHQRAKIILTRPERRISSSRTILRRKISILFSPYAPQNSGEYYIDENGMHGLRSND</sequence>
<proteinExistence type="inferred from homology"/>
<evidence type="ECO:0000256" key="9">
    <source>
        <dbReference type="ARBA" id="ARBA00023136"/>
    </source>
</evidence>
<evidence type="ECO:0000256" key="7">
    <source>
        <dbReference type="ARBA" id="ARBA00023004"/>
    </source>
</evidence>
<dbReference type="InterPro" id="IPR013632">
    <property type="entry name" value="Rad51_C"/>
</dbReference>
<dbReference type="Proteomes" id="UP000789831">
    <property type="component" value="Unassembled WGS sequence"/>
</dbReference>
<dbReference type="PROSITE" id="PS51296">
    <property type="entry name" value="RIESKE"/>
    <property type="match status" value="1"/>
</dbReference>
<keyword evidence="3" id="KW-0812">Transmembrane</keyword>
<comment type="subcellular location">
    <subcellularLocation>
        <location evidence="1">Membrane</location>
        <topology evidence="1">Single-pass membrane protein</topology>
    </subcellularLocation>
</comment>